<evidence type="ECO:0000313" key="2">
    <source>
        <dbReference type="Proteomes" id="UP001596550"/>
    </source>
</evidence>
<gene>
    <name evidence="1" type="ORF">ACFQO9_09120</name>
</gene>
<sequence>MKNQRFENRSESLYSVKPDTVISDSIKLEMAKWMEEERKYFDSACQEETKKAKEDIKKNKLVFFHYFGMVKQYKGNNEMNELLKKYSIEVDSALTYCTIPSSLQNCYANVMSEEIDKRFGAKFIDSLRNVAEIEYVKKNPDKIYRFEECDWTSRYPGDKSYEEFSKSYETDFWKDVEYADDFEYRKDKELYSSMGSRFILYKTGKISDVKVDVTFQNKKNYKYSSYFINRLKEFVQKTKWVPAKSSGIPVNSEMEITLFFK</sequence>
<accession>A0ABW2M052</accession>
<protein>
    <recommendedName>
        <fullName evidence="3">TonB C-terminal domain-containing protein</fullName>
    </recommendedName>
</protein>
<proteinExistence type="predicted"/>
<dbReference type="Proteomes" id="UP001596550">
    <property type="component" value="Unassembled WGS sequence"/>
</dbReference>
<comment type="caution">
    <text evidence="1">The sequence shown here is derived from an EMBL/GenBank/DDBJ whole genome shotgun (WGS) entry which is preliminary data.</text>
</comment>
<dbReference type="RefSeq" id="WP_378177211.1">
    <property type="nucleotide sequence ID" value="NZ_JBHTCR010000003.1"/>
</dbReference>
<evidence type="ECO:0000313" key="1">
    <source>
        <dbReference type="EMBL" id="MFC7346873.1"/>
    </source>
</evidence>
<organism evidence="1 2">
    <name type="scientific">Chryseobacterium zhengzhouense</name>
    <dbReference type="NCBI Taxonomy" id="1636086"/>
    <lineage>
        <taxon>Bacteria</taxon>
        <taxon>Pseudomonadati</taxon>
        <taxon>Bacteroidota</taxon>
        <taxon>Flavobacteriia</taxon>
        <taxon>Flavobacteriales</taxon>
        <taxon>Weeksellaceae</taxon>
        <taxon>Chryseobacterium group</taxon>
        <taxon>Chryseobacterium</taxon>
    </lineage>
</organism>
<evidence type="ECO:0008006" key="3">
    <source>
        <dbReference type="Google" id="ProtNLM"/>
    </source>
</evidence>
<keyword evidence="2" id="KW-1185">Reference proteome</keyword>
<name>A0ABW2M052_9FLAO</name>
<dbReference type="EMBL" id="JBHTCR010000003">
    <property type="protein sequence ID" value="MFC7346873.1"/>
    <property type="molecule type" value="Genomic_DNA"/>
</dbReference>
<reference evidence="2" key="1">
    <citation type="journal article" date="2019" name="Int. J. Syst. Evol. Microbiol.">
        <title>The Global Catalogue of Microorganisms (GCM) 10K type strain sequencing project: providing services to taxonomists for standard genome sequencing and annotation.</title>
        <authorList>
            <consortium name="The Broad Institute Genomics Platform"/>
            <consortium name="The Broad Institute Genome Sequencing Center for Infectious Disease"/>
            <person name="Wu L."/>
            <person name="Ma J."/>
        </authorList>
    </citation>
    <scope>NUCLEOTIDE SEQUENCE [LARGE SCALE GENOMIC DNA]</scope>
    <source>
        <strain evidence="2">CCUG 54781</strain>
    </source>
</reference>